<keyword evidence="10" id="KW-1185">Reference proteome</keyword>
<dbReference type="InterPro" id="IPR002213">
    <property type="entry name" value="UDP_glucos_trans"/>
</dbReference>
<dbReference type="CDD" id="cd03784">
    <property type="entry name" value="GT1_Gtf-like"/>
    <property type="match status" value="1"/>
</dbReference>
<sequence>MNQSESSSVARGRGKNKRIWTYYEDEELIKALYEISLDPKWKSEGGFKNGYCSVLENELKARLPGCGLSAIPHIESRVRHFRTKYGAIDVMLAKSGFNWDDNRKMVQCEKQQYEAHCKDNPDAKGLYGIAFPHFDTLAAIYGKDIATGEGAEGLGEAVTNMEKEIAMGEDCQVVEEDKISMYTPQRSMDNRNSDHSTSSSNKRRKKHKDSMSSDPFLDLASGIRGDHNKASQHFGMMAEVMEMEAKKDQMQELQEKSVVDLTRLGFRGSELLKAVDVFVKVPNHMTMLFAIPETLRREFILNMIAVAARRPHASYPIPVGAARDAGARHEDALGREPRGAASGAFLARTKDRGLVWPTKAPQKEILAHAAVGGFVTQCGWNSVLESLWHGVPMVPWPLAVEQHYIAFTLVADMGIAVALNVERKKKNFVEATELERAVKALMCDGETTRKEEALALTSVIDDEKKLGDCQCDLWKQSYVVACAAVYDKLRRSRHLDVVQSDCTALSIVKQEDLIVVANVGDSRVVIGTTSDDGAIMPSRSSST</sequence>
<dbReference type="InterPro" id="IPR024752">
    <property type="entry name" value="Myb/SANT-like_dom"/>
</dbReference>
<dbReference type="PANTHER" id="PTHR46250">
    <property type="entry name" value="MYB/SANT-LIKE DNA-BINDING DOMAIN PROTEIN-RELATED"/>
    <property type="match status" value="1"/>
</dbReference>
<dbReference type="Pfam" id="PF23950">
    <property type="entry name" value="MLLE_2"/>
    <property type="match status" value="1"/>
</dbReference>
<dbReference type="Proteomes" id="UP000007305">
    <property type="component" value="Chromosome 5"/>
</dbReference>
<feature type="domain" description="Myb/SANT-like" evidence="7">
    <location>
        <begin position="20"/>
        <end position="114"/>
    </location>
</feature>
<evidence type="ECO:0000259" key="8">
    <source>
        <dbReference type="Pfam" id="PF23950"/>
    </source>
</evidence>
<dbReference type="FunCoup" id="A0A804PRN9">
    <property type="interactions" value="10"/>
</dbReference>
<dbReference type="Pfam" id="PF00201">
    <property type="entry name" value="UDPGT"/>
    <property type="match status" value="1"/>
</dbReference>
<evidence type="ECO:0000259" key="7">
    <source>
        <dbReference type="Pfam" id="PF12776"/>
    </source>
</evidence>
<dbReference type="InterPro" id="IPR036457">
    <property type="entry name" value="PPM-type-like_dom_sf"/>
</dbReference>
<proteinExistence type="predicted"/>
<evidence type="ECO:0000256" key="4">
    <source>
        <dbReference type="ARBA" id="ARBA00048336"/>
    </source>
</evidence>
<dbReference type="Gene3D" id="3.40.50.2000">
    <property type="entry name" value="Glycogen Phosphorylase B"/>
    <property type="match status" value="1"/>
</dbReference>
<evidence type="ECO:0000256" key="3">
    <source>
        <dbReference type="ARBA" id="ARBA00047761"/>
    </source>
</evidence>
<dbReference type="EnsemblPlants" id="Zm00001eb259640_T001">
    <property type="protein sequence ID" value="Zm00001eb259640_P001"/>
    <property type="gene ID" value="Zm00001eb259640"/>
</dbReference>
<keyword evidence="2" id="KW-0808">Transferase</keyword>
<reference evidence="10" key="1">
    <citation type="journal article" date="2009" name="Science">
        <title>The B73 maize genome: complexity, diversity, and dynamics.</title>
        <authorList>
            <person name="Schnable P.S."/>
            <person name="Ware D."/>
            <person name="Fulton R.S."/>
            <person name="Stein J.C."/>
            <person name="Wei F."/>
            <person name="Pasternak S."/>
            <person name="Liang C."/>
            <person name="Zhang J."/>
            <person name="Fulton L."/>
            <person name="Graves T.A."/>
            <person name="Minx P."/>
            <person name="Reily A.D."/>
            <person name="Courtney L."/>
            <person name="Kruchowski S.S."/>
            <person name="Tomlinson C."/>
            <person name="Strong C."/>
            <person name="Delehaunty K."/>
            <person name="Fronick C."/>
            <person name="Courtney B."/>
            <person name="Rock S.M."/>
            <person name="Belter E."/>
            <person name="Du F."/>
            <person name="Kim K."/>
            <person name="Abbott R.M."/>
            <person name="Cotton M."/>
            <person name="Levy A."/>
            <person name="Marchetto P."/>
            <person name="Ochoa K."/>
            <person name="Jackson S.M."/>
            <person name="Gillam B."/>
            <person name="Chen W."/>
            <person name="Yan L."/>
            <person name="Higginbotham J."/>
            <person name="Cardenas M."/>
            <person name="Waligorski J."/>
            <person name="Applebaum E."/>
            <person name="Phelps L."/>
            <person name="Falcone J."/>
            <person name="Kanchi K."/>
            <person name="Thane T."/>
            <person name="Scimone A."/>
            <person name="Thane N."/>
            <person name="Henke J."/>
            <person name="Wang T."/>
            <person name="Ruppert J."/>
            <person name="Shah N."/>
            <person name="Rotter K."/>
            <person name="Hodges J."/>
            <person name="Ingenthron E."/>
            <person name="Cordes M."/>
            <person name="Kohlberg S."/>
            <person name="Sgro J."/>
            <person name="Delgado B."/>
            <person name="Mead K."/>
            <person name="Chinwalla A."/>
            <person name="Leonard S."/>
            <person name="Crouse K."/>
            <person name="Collura K."/>
            <person name="Kudrna D."/>
            <person name="Currie J."/>
            <person name="He R."/>
            <person name="Angelova A."/>
            <person name="Rajasekar S."/>
            <person name="Mueller T."/>
            <person name="Lomeli R."/>
            <person name="Scara G."/>
            <person name="Ko A."/>
            <person name="Delaney K."/>
            <person name="Wissotski M."/>
            <person name="Lopez G."/>
            <person name="Campos D."/>
            <person name="Braidotti M."/>
            <person name="Ashley E."/>
            <person name="Golser W."/>
            <person name="Kim H."/>
            <person name="Lee S."/>
            <person name="Lin J."/>
            <person name="Dujmic Z."/>
            <person name="Kim W."/>
            <person name="Talag J."/>
            <person name="Zuccolo A."/>
            <person name="Fan C."/>
            <person name="Sebastian A."/>
            <person name="Kramer M."/>
            <person name="Spiegel L."/>
            <person name="Nascimento L."/>
            <person name="Zutavern T."/>
            <person name="Miller B."/>
            <person name="Ambroise C."/>
            <person name="Muller S."/>
            <person name="Spooner W."/>
            <person name="Narechania A."/>
            <person name="Ren L."/>
            <person name="Wei S."/>
            <person name="Kumari S."/>
            <person name="Faga B."/>
            <person name="Levy M.J."/>
            <person name="McMahan L."/>
            <person name="Van Buren P."/>
            <person name="Vaughn M.W."/>
            <person name="Ying K."/>
            <person name="Yeh C.-T."/>
            <person name="Emrich S.J."/>
            <person name="Jia Y."/>
            <person name="Kalyanaraman A."/>
            <person name="Hsia A.-P."/>
            <person name="Barbazuk W.B."/>
            <person name="Baucom R.S."/>
            <person name="Brutnell T.P."/>
            <person name="Carpita N.C."/>
            <person name="Chaparro C."/>
            <person name="Chia J.-M."/>
            <person name="Deragon J.-M."/>
            <person name="Estill J.C."/>
            <person name="Fu Y."/>
            <person name="Jeddeloh J.A."/>
            <person name="Han Y."/>
            <person name="Lee H."/>
            <person name="Li P."/>
            <person name="Lisch D.R."/>
            <person name="Liu S."/>
            <person name="Liu Z."/>
            <person name="Nagel D.H."/>
            <person name="McCann M.C."/>
            <person name="SanMiguel P."/>
            <person name="Myers A.M."/>
            <person name="Nettleton D."/>
            <person name="Nguyen J."/>
            <person name="Penning B.W."/>
            <person name="Ponnala L."/>
            <person name="Schneider K.L."/>
            <person name="Schwartz D.C."/>
            <person name="Sharma A."/>
            <person name="Soderlund C."/>
            <person name="Springer N.M."/>
            <person name="Sun Q."/>
            <person name="Wang H."/>
            <person name="Waterman M."/>
            <person name="Westerman R."/>
            <person name="Wolfgruber T.K."/>
            <person name="Yang L."/>
            <person name="Yu Y."/>
            <person name="Zhang L."/>
            <person name="Zhou S."/>
            <person name="Zhu Q."/>
            <person name="Bennetzen J.L."/>
            <person name="Dawe R.K."/>
            <person name="Jiang J."/>
            <person name="Jiang N."/>
            <person name="Presting G.G."/>
            <person name="Wessler S.R."/>
            <person name="Aluru S."/>
            <person name="Martienssen R.A."/>
            <person name="Clifton S.W."/>
            <person name="McCombie W.R."/>
            <person name="Wing R.A."/>
            <person name="Wilson R.K."/>
        </authorList>
    </citation>
    <scope>NUCLEOTIDE SEQUENCE [LARGE SCALE GENOMIC DNA]</scope>
    <source>
        <strain evidence="10">cv. B73</strain>
    </source>
</reference>
<dbReference type="SUPFAM" id="SSF53756">
    <property type="entry name" value="UDP-Glycosyltransferase/glycogen phosphorylase"/>
    <property type="match status" value="1"/>
</dbReference>
<evidence type="ECO:0000259" key="6">
    <source>
        <dbReference type="Pfam" id="PF00481"/>
    </source>
</evidence>
<dbReference type="InterPro" id="IPR001932">
    <property type="entry name" value="PPM-type_phosphatase-like_dom"/>
</dbReference>
<dbReference type="InParanoid" id="A0A804PRN9"/>
<evidence type="ECO:0000313" key="9">
    <source>
        <dbReference type="EnsemblPlants" id="Zm00001eb259640_P001"/>
    </source>
</evidence>
<dbReference type="EC" id="3.1.3.16" evidence="1"/>
<reference evidence="9" key="3">
    <citation type="submission" date="2021-05" db="UniProtKB">
        <authorList>
            <consortium name="EnsemblPlants"/>
        </authorList>
    </citation>
    <scope>IDENTIFICATION</scope>
    <source>
        <strain evidence="9">cv. B73</strain>
    </source>
</reference>
<name>A0A804PRN9_MAIZE</name>
<dbReference type="Gramene" id="Zm00001eb259640_T001">
    <property type="protein sequence ID" value="Zm00001eb259640_P001"/>
    <property type="gene ID" value="Zm00001eb259640"/>
</dbReference>
<dbReference type="Pfam" id="PF12776">
    <property type="entry name" value="Myb_DNA-bind_3"/>
    <property type="match status" value="1"/>
</dbReference>
<evidence type="ECO:0000256" key="5">
    <source>
        <dbReference type="SAM" id="MobiDB-lite"/>
    </source>
</evidence>
<evidence type="ECO:0000313" key="10">
    <source>
        <dbReference type="Proteomes" id="UP000007305"/>
    </source>
</evidence>
<feature type="domain" description="MLLE-like" evidence="8">
    <location>
        <begin position="249"/>
        <end position="305"/>
    </location>
</feature>
<dbReference type="InterPro" id="IPR056623">
    <property type="entry name" value="MLLE_2"/>
</dbReference>
<dbReference type="GO" id="GO:0004722">
    <property type="term" value="F:protein serine/threonine phosphatase activity"/>
    <property type="evidence" value="ECO:0007669"/>
    <property type="project" value="UniProtKB-EC"/>
</dbReference>
<organism evidence="9 10">
    <name type="scientific">Zea mays</name>
    <name type="common">Maize</name>
    <dbReference type="NCBI Taxonomy" id="4577"/>
    <lineage>
        <taxon>Eukaryota</taxon>
        <taxon>Viridiplantae</taxon>
        <taxon>Streptophyta</taxon>
        <taxon>Embryophyta</taxon>
        <taxon>Tracheophyta</taxon>
        <taxon>Spermatophyta</taxon>
        <taxon>Magnoliopsida</taxon>
        <taxon>Liliopsida</taxon>
        <taxon>Poales</taxon>
        <taxon>Poaceae</taxon>
        <taxon>PACMAD clade</taxon>
        <taxon>Panicoideae</taxon>
        <taxon>Andropogonodae</taxon>
        <taxon>Andropogoneae</taxon>
        <taxon>Tripsacinae</taxon>
        <taxon>Zea</taxon>
    </lineage>
</organism>
<feature type="domain" description="PPM-type phosphatase" evidence="6">
    <location>
        <begin position="488"/>
        <end position="532"/>
    </location>
</feature>
<feature type="region of interest" description="Disordered" evidence="5">
    <location>
        <begin position="181"/>
        <end position="222"/>
    </location>
</feature>
<dbReference type="AlphaFoldDB" id="A0A804PRN9"/>
<comment type="catalytic activity">
    <reaction evidence="3">
        <text>O-phospho-L-seryl-[protein] + H2O = L-seryl-[protein] + phosphate</text>
        <dbReference type="Rhea" id="RHEA:20629"/>
        <dbReference type="Rhea" id="RHEA-COMP:9863"/>
        <dbReference type="Rhea" id="RHEA-COMP:11604"/>
        <dbReference type="ChEBI" id="CHEBI:15377"/>
        <dbReference type="ChEBI" id="CHEBI:29999"/>
        <dbReference type="ChEBI" id="CHEBI:43474"/>
        <dbReference type="ChEBI" id="CHEBI:83421"/>
        <dbReference type="EC" id="3.1.3.16"/>
    </reaction>
</comment>
<dbReference type="PANTHER" id="PTHR46250:SF15">
    <property type="entry name" value="OS01G0523800 PROTEIN"/>
    <property type="match status" value="1"/>
</dbReference>
<comment type="catalytic activity">
    <reaction evidence="4">
        <text>O-phospho-L-threonyl-[protein] + H2O = L-threonyl-[protein] + phosphate</text>
        <dbReference type="Rhea" id="RHEA:47004"/>
        <dbReference type="Rhea" id="RHEA-COMP:11060"/>
        <dbReference type="Rhea" id="RHEA-COMP:11605"/>
        <dbReference type="ChEBI" id="CHEBI:15377"/>
        <dbReference type="ChEBI" id="CHEBI:30013"/>
        <dbReference type="ChEBI" id="CHEBI:43474"/>
        <dbReference type="ChEBI" id="CHEBI:61977"/>
        <dbReference type="EC" id="3.1.3.16"/>
    </reaction>
</comment>
<reference evidence="9" key="2">
    <citation type="submission" date="2019-07" db="EMBL/GenBank/DDBJ databases">
        <authorList>
            <person name="Seetharam A."/>
            <person name="Woodhouse M."/>
            <person name="Cannon E."/>
        </authorList>
    </citation>
    <scope>NUCLEOTIDE SEQUENCE [LARGE SCALE GENOMIC DNA]</scope>
    <source>
        <strain evidence="9">cv. B73</strain>
    </source>
</reference>
<evidence type="ECO:0000256" key="1">
    <source>
        <dbReference type="ARBA" id="ARBA00013081"/>
    </source>
</evidence>
<evidence type="ECO:0000256" key="2">
    <source>
        <dbReference type="ARBA" id="ARBA00022679"/>
    </source>
</evidence>
<accession>A0A804PRN9</accession>
<protein>
    <recommendedName>
        <fullName evidence="1">protein-serine/threonine phosphatase</fullName>
        <ecNumber evidence="1">3.1.3.16</ecNumber>
    </recommendedName>
</protein>
<dbReference type="Pfam" id="PF00481">
    <property type="entry name" value="PP2C"/>
    <property type="match status" value="1"/>
</dbReference>
<dbReference type="GO" id="GO:0008194">
    <property type="term" value="F:UDP-glycosyltransferase activity"/>
    <property type="evidence" value="ECO:0007669"/>
    <property type="project" value="InterPro"/>
</dbReference>
<dbReference type="SUPFAM" id="SSF81606">
    <property type="entry name" value="PP2C-like"/>
    <property type="match status" value="1"/>
</dbReference>